<feature type="domain" description="DNA methylase adenine-specific" evidence="2">
    <location>
        <begin position="299"/>
        <end position="594"/>
    </location>
</feature>
<evidence type="ECO:0000313" key="4">
    <source>
        <dbReference type="EMBL" id="WGZ90134.1"/>
    </source>
</evidence>
<proteinExistence type="inferred from homology"/>
<dbReference type="InterPro" id="IPR003356">
    <property type="entry name" value="DNA_methylase_A-5"/>
</dbReference>
<evidence type="ECO:0000259" key="3">
    <source>
        <dbReference type="Pfam" id="PF13588"/>
    </source>
</evidence>
<dbReference type="PANTHER" id="PTHR42998:SF1">
    <property type="entry name" value="TYPE I RESTRICTION ENZYME HINDI METHYLASE SUBUNIT"/>
    <property type="match status" value="1"/>
</dbReference>
<sequence>MTPTELLQGTSSDLFTDNERNAVISSSVLKNGKRYLTCLVRKKEVLAKPEEIVRQLWLQRLTQRYHYPVNRITVEYPITFGRDSSKRADIVIFDADRPTIPYIIIEVKQGKLKDGKEQLRSYCHATGAPLALWGNGVQNVVWHRKNPNHFVEIPDLPQVNQTIEALINQPWTMQTLIDQENRRMAEGEKARSLRQKIQDMENEVLANAGVDVFEEVFKLIFTKLYDEMACHRGSYQHLRFRNTNTAAQVKQQIQDLFDEAKQEWEGVFTSDEKIRLTADHLQVCVGELEEWKLFNSNLDVVDEAFEYLVNKSSKGEKGQYFTPRWVIDMCVKMMNPQEHETVIDTAAGSAGFTVHSIFHVWKAIFDQLKIPQSHLFTADSKPGRCTDYVRNKVFAIDFDEKSVRVARCLNLIAGDGETNVLHLNTLDYPKWHETTKEQEWIDTYSKGWKKFRNLQTDKKSFRNFNFDVLMANPPFAGDINNRGDMLTHYELGHKLDKNGNLGALESKVGRDLLFIERNLDFLKPGGRMAVVLPQGRFNNASDKRVREFIAERCRILAVVGLHPNTFKPHTGTKTSVLFVQKWNDDPTQGALCPRVDDYPIFFATQQVASKDNSGEKNLVAREYILQAELNAAGEYESVTYSRPAFFEKYGSLDRATVYQSLEFGTMNLEQLKSQYDSKQLALMLQNAINLTTPIERKELLRDDHGHWVVEHDLFNHEGLTQDGIAEAFIEFAKKEGLSFF</sequence>
<comment type="similarity">
    <text evidence="1">Belongs to the N(4)/N(6)-methyltransferase family.</text>
</comment>
<reference evidence="4" key="2">
    <citation type="submission" date="2023-04" db="EMBL/GenBank/DDBJ databases">
        <authorList>
            <person name="Beletskiy A.V."/>
            <person name="Mardanov A.V."/>
            <person name="Ravin N.V."/>
        </authorList>
    </citation>
    <scope>NUCLEOTIDE SEQUENCE</scope>
    <source>
        <strain evidence="4">GKL-01</strain>
    </source>
</reference>
<dbReference type="InterPro" id="IPR029063">
    <property type="entry name" value="SAM-dependent_MTases_sf"/>
</dbReference>
<gene>
    <name evidence="4" type="ORF">QJT80_11580</name>
</gene>
<keyword evidence="4" id="KW-0808">Transferase</keyword>
<dbReference type="InterPro" id="IPR052916">
    <property type="entry name" value="Type-I_RE_MTase_Subunit"/>
</dbReference>
<accession>A0AA95KDE8</accession>
<dbReference type="SUPFAM" id="SSF53335">
    <property type="entry name" value="S-adenosyl-L-methionine-dependent methyltransferases"/>
    <property type="match status" value="1"/>
</dbReference>
<dbReference type="KEGG" id="tdu:QJT80_11580"/>
<dbReference type="GO" id="GO:0003677">
    <property type="term" value="F:DNA binding"/>
    <property type="evidence" value="ECO:0007669"/>
    <property type="project" value="InterPro"/>
</dbReference>
<dbReference type="EMBL" id="CP124755">
    <property type="protein sequence ID" value="WGZ90134.1"/>
    <property type="molecule type" value="Genomic_DNA"/>
</dbReference>
<dbReference type="AlphaFoldDB" id="A0AA95KDE8"/>
<dbReference type="Proteomes" id="UP001300672">
    <property type="component" value="Chromosome"/>
</dbReference>
<organism evidence="4">
    <name type="scientific">Candidatus Thiocaldithrix dubininis</name>
    <dbReference type="NCBI Taxonomy" id="3080823"/>
    <lineage>
        <taxon>Bacteria</taxon>
        <taxon>Pseudomonadati</taxon>
        <taxon>Pseudomonadota</taxon>
        <taxon>Gammaproteobacteria</taxon>
        <taxon>Thiotrichales</taxon>
        <taxon>Thiotrichaceae</taxon>
        <taxon>Candidatus Thiocaldithrix</taxon>
    </lineage>
</organism>
<evidence type="ECO:0000256" key="1">
    <source>
        <dbReference type="ARBA" id="ARBA00006594"/>
    </source>
</evidence>
<dbReference type="Gene3D" id="3.90.1570.30">
    <property type="match status" value="1"/>
</dbReference>
<evidence type="ECO:0000259" key="2">
    <source>
        <dbReference type="Pfam" id="PF02384"/>
    </source>
</evidence>
<dbReference type="Pfam" id="PF13588">
    <property type="entry name" value="HSDR_N_2"/>
    <property type="match status" value="1"/>
</dbReference>
<dbReference type="GO" id="GO:0008170">
    <property type="term" value="F:N-methyltransferase activity"/>
    <property type="evidence" value="ECO:0007669"/>
    <property type="project" value="InterPro"/>
</dbReference>
<keyword evidence="4" id="KW-0489">Methyltransferase</keyword>
<dbReference type="PANTHER" id="PTHR42998">
    <property type="entry name" value="TYPE I RESTRICTION ENZYME HINDVIIP M PROTEIN-RELATED"/>
    <property type="match status" value="1"/>
</dbReference>
<name>A0AA95KDE8_9GAMM</name>
<dbReference type="REBASE" id="965879">
    <property type="entry name" value="M.TduGKL01ORF11580P"/>
</dbReference>
<dbReference type="Gene3D" id="3.40.50.150">
    <property type="entry name" value="Vaccinia Virus protein VP39"/>
    <property type="match status" value="1"/>
</dbReference>
<dbReference type="PRINTS" id="PR00507">
    <property type="entry name" value="N12N6MTFRASE"/>
</dbReference>
<dbReference type="InterPro" id="IPR029464">
    <property type="entry name" value="HSDR_N"/>
</dbReference>
<dbReference type="Pfam" id="PF02384">
    <property type="entry name" value="N6_Mtase"/>
    <property type="match status" value="1"/>
</dbReference>
<feature type="domain" description="Type I restriction enzyme R protein N-terminal" evidence="3">
    <location>
        <begin position="49"/>
        <end position="157"/>
    </location>
</feature>
<protein>
    <submittedName>
        <fullName evidence="4">N-6 DNA methylase</fullName>
    </submittedName>
</protein>
<reference evidence="4" key="1">
    <citation type="journal article" date="2023" name="Int. J. Mol. Sci.">
        <title>Metagenomics Revealed a New Genus 'Candidatus Thiocaldithrix dubininis' gen. nov., sp. nov. and a New Species 'Candidatus Thiothrix putei' sp. nov. in the Family Thiotrichaceae, Some Members of Which Have Traits of Both Na+- and H+-Motive Energetics.</title>
        <authorList>
            <person name="Ravin N.V."/>
            <person name="Muntyan M.S."/>
            <person name="Smolyakov D.D."/>
            <person name="Rudenko T.S."/>
            <person name="Beletsky A.V."/>
            <person name="Mardanov A.V."/>
            <person name="Grabovich M.Y."/>
        </authorList>
    </citation>
    <scope>NUCLEOTIDE SEQUENCE</scope>
    <source>
        <strain evidence="4">GKL-01</strain>
    </source>
</reference>
<dbReference type="GO" id="GO:0032259">
    <property type="term" value="P:methylation"/>
    <property type="evidence" value="ECO:0007669"/>
    <property type="project" value="UniProtKB-KW"/>
</dbReference>